<evidence type="ECO:0000313" key="2">
    <source>
        <dbReference type="Proteomes" id="UP000735302"/>
    </source>
</evidence>
<proteinExistence type="predicted"/>
<organism evidence="1 2">
    <name type="scientific">Plakobranchus ocellatus</name>
    <dbReference type="NCBI Taxonomy" id="259542"/>
    <lineage>
        <taxon>Eukaryota</taxon>
        <taxon>Metazoa</taxon>
        <taxon>Spiralia</taxon>
        <taxon>Lophotrochozoa</taxon>
        <taxon>Mollusca</taxon>
        <taxon>Gastropoda</taxon>
        <taxon>Heterobranchia</taxon>
        <taxon>Euthyneura</taxon>
        <taxon>Panpulmonata</taxon>
        <taxon>Sacoglossa</taxon>
        <taxon>Placobranchoidea</taxon>
        <taxon>Plakobranchidae</taxon>
        <taxon>Plakobranchus</taxon>
    </lineage>
</organism>
<dbReference type="AlphaFoldDB" id="A0AAV4C965"/>
<dbReference type="EMBL" id="BLXT01006043">
    <property type="protein sequence ID" value="GFO28433.1"/>
    <property type="molecule type" value="Genomic_DNA"/>
</dbReference>
<protein>
    <submittedName>
        <fullName evidence="1">Uncharacterized protein</fullName>
    </submittedName>
</protein>
<evidence type="ECO:0000313" key="1">
    <source>
        <dbReference type="EMBL" id="GFO28433.1"/>
    </source>
</evidence>
<name>A0AAV4C965_9GAST</name>
<accession>A0AAV4C965</accession>
<reference evidence="1 2" key="1">
    <citation type="journal article" date="2021" name="Elife">
        <title>Chloroplast acquisition without the gene transfer in kleptoplastic sea slugs, Plakobranchus ocellatus.</title>
        <authorList>
            <person name="Maeda T."/>
            <person name="Takahashi S."/>
            <person name="Yoshida T."/>
            <person name="Shimamura S."/>
            <person name="Takaki Y."/>
            <person name="Nagai Y."/>
            <person name="Toyoda A."/>
            <person name="Suzuki Y."/>
            <person name="Arimoto A."/>
            <person name="Ishii H."/>
            <person name="Satoh N."/>
            <person name="Nishiyama T."/>
            <person name="Hasebe M."/>
            <person name="Maruyama T."/>
            <person name="Minagawa J."/>
            <person name="Obokata J."/>
            <person name="Shigenobu S."/>
        </authorList>
    </citation>
    <scope>NUCLEOTIDE SEQUENCE [LARGE SCALE GENOMIC DNA]</scope>
</reference>
<dbReference type="Proteomes" id="UP000735302">
    <property type="component" value="Unassembled WGS sequence"/>
</dbReference>
<comment type="caution">
    <text evidence="1">The sequence shown here is derived from an EMBL/GenBank/DDBJ whole genome shotgun (WGS) entry which is preliminary data.</text>
</comment>
<sequence length="88" mass="9458">MMDTANVPAVRFLFRLVGSLVSAAVMFEQRLFHQRGLLSGQRLKVAHTGFANVYAGRETGATPSTLLQGMTSFGGQFARSLVLLAVVS</sequence>
<gene>
    <name evidence="1" type="ORF">PoB_005493800</name>
</gene>
<keyword evidence="2" id="KW-1185">Reference proteome</keyword>